<gene>
    <name evidence="2" type="ORF">QNN11_08415</name>
</gene>
<dbReference type="Proteomes" id="UP001177934">
    <property type="component" value="Chromosome"/>
</dbReference>
<proteinExistence type="predicted"/>
<dbReference type="Pfam" id="PF14121">
    <property type="entry name" value="Porin_10"/>
    <property type="match status" value="1"/>
</dbReference>
<evidence type="ECO:0000256" key="1">
    <source>
        <dbReference type="SAM" id="SignalP"/>
    </source>
</evidence>
<protein>
    <submittedName>
        <fullName evidence="2">Uncharacterized protein</fullName>
    </submittedName>
</protein>
<sequence>MKRIFSIIFLLFLCFHTSLMAQRTMNTLNNQFGSSASGLNRDQYDRNGNPIDTTAVVDASTIPIGLYSWKVDSRFGNVTYIPVDTLQHAFQNSNDMGGYTGQYNYLGNLGSPASHASFLTVGTPANTFSPTHTTFAYNVRKMSYSPIHFLHSQT</sequence>
<feature type="chain" id="PRO_5041658494" evidence="1">
    <location>
        <begin position="22"/>
        <end position="154"/>
    </location>
</feature>
<reference evidence="2" key="1">
    <citation type="journal article" date="2023" name="Nat. Commun.">
        <title>Identification of a novel Human Milk Oligosaccharides utilization cluster in the infant gut commensal Bacteroides dorei.</title>
        <authorList>
            <person name="Kijner S."/>
            <person name="Ennis D."/>
            <person name="Shmorak S."/>
            <person name="Florentin A."/>
            <person name="Yassour M."/>
        </authorList>
    </citation>
    <scope>NUCLEOTIDE SEQUENCE</scope>
    <source>
        <strain evidence="2">2</strain>
    </source>
</reference>
<evidence type="ECO:0000313" key="3">
    <source>
        <dbReference type="Proteomes" id="UP001177934"/>
    </source>
</evidence>
<dbReference type="AlphaFoldDB" id="A0AA95KV81"/>
<dbReference type="InterPro" id="IPR025631">
    <property type="entry name" value="Porin_10"/>
</dbReference>
<keyword evidence="1" id="KW-0732">Signal</keyword>
<dbReference type="EMBL" id="CP126056">
    <property type="protein sequence ID" value="WHX11301.1"/>
    <property type="molecule type" value="Genomic_DNA"/>
</dbReference>
<name>A0AA95KV81_9BACT</name>
<feature type="signal peptide" evidence="1">
    <location>
        <begin position="1"/>
        <end position="21"/>
    </location>
</feature>
<accession>A0AA95KV81</accession>
<evidence type="ECO:0000313" key="2">
    <source>
        <dbReference type="EMBL" id="WHX11301.1"/>
    </source>
</evidence>
<organism evidence="2 3">
    <name type="scientific">Phocaeicola dorei</name>
    <dbReference type="NCBI Taxonomy" id="357276"/>
    <lineage>
        <taxon>Bacteria</taxon>
        <taxon>Pseudomonadati</taxon>
        <taxon>Bacteroidota</taxon>
        <taxon>Bacteroidia</taxon>
        <taxon>Bacteroidales</taxon>
        <taxon>Bacteroidaceae</taxon>
        <taxon>Phocaeicola</taxon>
    </lineage>
</organism>